<accession>A0LCU6</accession>
<dbReference type="PANTHER" id="PTHR30483:SF6">
    <property type="entry name" value="PERIPLASMIC BINDING PROTEIN OF ABC TRANSPORTER FOR NATURAL AMINO ACIDS"/>
    <property type="match status" value="1"/>
</dbReference>
<keyword evidence="6" id="KW-1185">Reference proteome</keyword>
<dbReference type="EMBL" id="CP000471">
    <property type="protein sequence ID" value="ABK45789.1"/>
    <property type="molecule type" value="Genomic_DNA"/>
</dbReference>
<feature type="region of interest" description="Disordered" evidence="3">
    <location>
        <begin position="56"/>
        <end position="96"/>
    </location>
</feature>
<protein>
    <submittedName>
        <fullName evidence="5">Amino acid/amide ABC transporter substrate-binding protein, HAAT family</fullName>
    </submittedName>
</protein>
<evidence type="ECO:0000313" key="6">
    <source>
        <dbReference type="Proteomes" id="UP000002586"/>
    </source>
</evidence>
<evidence type="ECO:0000256" key="1">
    <source>
        <dbReference type="ARBA" id="ARBA00010062"/>
    </source>
</evidence>
<feature type="region of interest" description="Disordered" evidence="3">
    <location>
        <begin position="492"/>
        <end position="511"/>
    </location>
</feature>
<organism evidence="5 6">
    <name type="scientific">Magnetococcus marinus (strain ATCC BAA-1437 / JCM 17883 / MC-1)</name>
    <dbReference type="NCBI Taxonomy" id="156889"/>
    <lineage>
        <taxon>Bacteria</taxon>
        <taxon>Pseudomonadati</taxon>
        <taxon>Pseudomonadota</taxon>
        <taxon>Magnetococcia</taxon>
        <taxon>Magnetococcales</taxon>
        <taxon>Magnetococcaceae</taxon>
        <taxon>Magnetococcus</taxon>
    </lineage>
</organism>
<proteinExistence type="inferred from homology"/>
<keyword evidence="2" id="KW-0732">Signal</keyword>
<feature type="domain" description="Leucine-binding protein" evidence="4">
    <location>
        <begin position="291"/>
        <end position="665"/>
    </location>
</feature>
<dbReference type="eggNOG" id="COG0683">
    <property type="taxonomic scope" value="Bacteria"/>
</dbReference>
<dbReference type="Gene3D" id="3.40.50.2300">
    <property type="match status" value="4"/>
</dbReference>
<reference evidence="6" key="1">
    <citation type="journal article" date="2009" name="Appl. Environ. Microbiol.">
        <title>Complete genome sequence of the chemolithoautotrophic marine magnetotactic coccus strain MC-1.</title>
        <authorList>
            <person name="Schubbe S."/>
            <person name="Williams T.J."/>
            <person name="Xie G."/>
            <person name="Kiss H.E."/>
            <person name="Brettin T.S."/>
            <person name="Martinez D."/>
            <person name="Ross C.A."/>
            <person name="Schuler D."/>
            <person name="Cox B.L."/>
            <person name="Nealson K.H."/>
            <person name="Bazylinski D.A."/>
        </authorList>
    </citation>
    <scope>NUCLEOTIDE SEQUENCE [LARGE SCALE GENOMIC DNA]</scope>
    <source>
        <strain evidence="6">ATCC BAA-1437 / JCM 17883 / MC-1</strain>
    </source>
</reference>
<evidence type="ECO:0000256" key="3">
    <source>
        <dbReference type="SAM" id="MobiDB-lite"/>
    </source>
</evidence>
<dbReference type="CDD" id="cd06339">
    <property type="entry name" value="PBP1_YraM_LppC_lipoprotein-like"/>
    <property type="match status" value="1"/>
</dbReference>
<dbReference type="InterPro" id="IPR028082">
    <property type="entry name" value="Peripla_BP_I"/>
</dbReference>
<dbReference type="InterPro" id="IPR028081">
    <property type="entry name" value="Leu-bd"/>
</dbReference>
<dbReference type="Proteomes" id="UP000002586">
    <property type="component" value="Chromosome"/>
</dbReference>
<comment type="similarity">
    <text evidence="1">Belongs to the leucine-binding protein family.</text>
</comment>
<dbReference type="KEGG" id="mgm:Mmc1_3300"/>
<name>A0LCU6_MAGMM</name>
<gene>
    <name evidence="5" type="ordered locus">Mmc1_3300</name>
</gene>
<dbReference type="Pfam" id="PF13458">
    <property type="entry name" value="Peripla_BP_6"/>
    <property type="match status" value="1"/>
</dbReference>
<dbReference type="GO" id="GO:0006865">
    <property type="term" value="P:amino acid transport"/>
    <property type="evidence" value="ECO:0007669"/>
    <property type="project" value="UniProtKB-KW"/>
</dbReference>
<evidence type="ECO:0000259" key="4">
    <source>
        <dbReference type="Pfam" id="PF13458"/>
    </source>
</evidence>
<feature type="compositionally biased region" description="Low complexity" evidence="3">
    <location>
        <begin position="71"/>
        <end position="96"/>
    </location>
</feature>
<dbReference type="SUPFAM" id="SSF53822">
    <property type="entry name" value="Periplasmic binding protein-like I"/>
    <property type="match status" value="1"/>
</dbReference>
<dbReference type="HOGENOM" id="CLU_406428_0_0_5"/>
<dbReference type="AlphaFoldDB" id="A0LCU6"/>
<dbReference type="InterPro" id="IPR051010">
    <property type="entry name" value="BCAA_transport"/>
</dbReference>
<feature type="region of interest" description="Disordered" evidence="3">
    <location>
        <begin position="110"/>
        <end position="130"/>
    </location>
</feature>
<sequence length="676" mass="74787" precursor="true">MPLSPRDPRYVETVMPSRLYLTTQRPLGRTYTTLFLALALLGGCATTPLLKGQAPSPITQKVKAEPPSSPAPSASTTATAANAQAPNTPTDAAQPPTLATTTLAAPETAGLAEEAATRSDTESLQASSADGSMNPLLLAMNKAYSSHRQGSALLVNNPHERYTNPELPAELLQWQRYFNHYLTQGGLQDTMTLAYAYPADTVIQGQQAHLTWRMIRGQSPERLEILLKQQPTDRPLITPYLALALGDARWKQGDAQGARQLWQLALSKSSWTPLTREARHRLTPDRTAAMQLGLLLPLTGSYAQLGNHALQGVQQALADYPDVPLALFVGDTQGDEIVTEKVVRGLVKQGVELLLGPIFHLEAATAARMAVTLQRPIIVLNPRKSIAEIDPASQSGRQHPRWIYLNAFDPEQQARDMAHYAVKVEGRRRIAFLAPDSDYGRLSVTAFRSEAIKLGATVLDPYYFPEESRDFSPWLKKMVHVDPDTVAQRLRRSSRYRSLDPADPPAPTDRDEVEPWADFDAIFLPVAAQQARLVAPQLAFYNVRTPTVSLLGMPLWNSPELLAEGTDYLQGAVFTDLPADRKASFDNSYRRHWDQDSSTLSMLAYDSVVTVAQLMRDMRMEELQHSYWLSLLSRGEGFAGITGPLRYMPDGRSVRSYPYYQVGNGKIIPVVLDEPQ</sequence>
<dbReference type="STRING" id="156889.Mmc1_3300"/>
<evidence type="ECO:0000256" key="2">
    <source>
        <dbReference type="ARBA" id="ARBA00022729"/>
    </source>
</evidence>
<evidence type="ECO:0000313" key="5">
    <source>
        <dbReference type="EMBL" id="ABK45789.1"/>
    </source>
</evidence>
<dbReference type="PANTHER" id="PTHR30483">
    <property type="entry name" value="LEUCINE-SPECIFIC-BINDING PROTEIN"/>
    <property type="match status" value="1"/>
</dbReference>
<reference evidence="5 6" key="2">
    <citation type="journal article" date="2012" name="Int. J. Syst. Evol. Microbiol.">
        <title>Magnetococcus marinus gen. nov., sp. nov., a marine, magnetotactic bacterium that represents a novel lineage (Magnetococcaceae fam. nov.; Magnetococcales ord. nov.) at the base of the Alphaproteobacteria.</title>
        <authorList>
            <person name="Bazylinski D.A."/>
            <person name="Williams T.J."/>
            <person name="Lefevre C.T."/>
            <person name="Berg R.J."/>
            <person name="Zhang C.L."/>
            <person name="Bowser S.S."/>
            <person name="Dean A.J."/>
            <person name="Beveridge T.J."/>
        </authorList>
    </citation>
    <scope>NUCLEOTIDE SEQUENCE [LARGE SCALE GENOMIC DNA]</scope>
    <source>
        <strain evidence="6">ATCC BAA-1437 / JCM 17883 / MC-1</strain>
    </source>
</reference>